<feature type="transmembrane region" description="Helical" evidence="7">
    <location>
        <begin position="213"/>
        <end position="229"/>
    </location>
</feature>
<evidence type="ECO:0000256" key="1">
    <source>
        <dbReference type="ARBA" id="ARBA00004651"/>
    </source>
</evidence>
<evidence type="ECO:0000256" key="2">
    <source>
        <dbReference type="ARBA" id="ARBA00022448"/>
    </source>
</evidence>
<evidence type="ECO:0000256" key="7">
    <source>
        <dbReference type="RuleBase" id="RU369079"/>
    </source>
</evidence>
<feature type="transmembrane region" description="Helical" evidence="7">
    <location>
        <begin position="28"/>
        <end position="51"/>
    </location>
</feature>
<reference evidence="9 10" key="1">
    <citation type="submission" date="2016-10" db="EMBL/GenBank/DDBJ databases">
        <authorList>
            <person name="Varghese N."/>
            <person name="Submissions S."/>
        </authorList>
    </citation>
    <scope>NUCLEOTIDE SEQUENCE [LARGE SCALE GENOMIC DNA]</scope>
    <source>
        <strain evidence="9 10">DSM 18839</strain>
    </source>
</reference>
<dbReference type="AlphaFoldDB" id="A0A8G2BKE4"/>
<keyword evidence="2 7" id="KW-0813">Transport</keyword>
<comment type="function">
    <text evidence="7">Part of the tripartite ATP-independent periplasmic (TRAP) transport system.</text>
</comment>
<feature type="transmembrane region" description="Helical" evidence="7">
    <location>
        <begin position="155"/>
        <end position="173"/>
    </location>
</feature>
<dbReference type="GO" id="GO:0005886">
    <property type="term" value="C:plasma membrane"/>
    <property type="evidence" value="ECO:0007669"/>
    <property type="project" value="UniProtKB-SubCell"/>
</dbReference>
<comment type="subcellular location">
    <subcellularLocation>
        <location evidence="7">Cell inner membrane</location>
        <topology evidence="7">Multi-pass membrane protein</topology>
    </subcellularLocation>
    <subcellularLocation>
        <location evidence="1">Cell membrane</location>
        <topology evidence="1">Multi-pass membrane protein</topology>
    </subcellularLocation>
</comment>
<keyword evidence="4 7" id="KW-0812">Transmembrane</keyword>
<protein>
    <recommendedName>
        <fullName evidence="7">TRAP transporter small permease protein</fullName>
    </recommendedName>
</protein>
<feature type="transmembrane region" description="Helical" evidence="7">
    <location>
        <begin position="110"/>
        <end position="132"/>
    </location>
</feature>
<comment type="caution">
    <text evidence="7">Lacks conserved residue(s) required for the propagation of feature annotation.</text>
</comment>
<dbReference type="Proteomes" id="UP000198615">
    <property type="component" value="Unassembled WGS sequence"/>
</dbReference>
<dbReference type="GO" id="GO:0022857">
    <property type="term" value="F:transmembrane transporter activity"/>
    <property type="evidence" value="ECO:0007669"/>
    <property type="project" value="UniProtKB-UniRule"/>
</dbReference>
<dbReference type="Pfam" id="PF04290">
    <property type="entry name" value="DctQ"/>
    <property type="match status" value="1"/>
</dbReference>
<keyword evidence="10" id="KW-1185">Reference proteome</keyword>
<evidence type="ECO:0000256" key="5">
    <source>
        <dbReference type="ARBA" id="ARBA00022989"/>
    </source>
</evidence>
<evidence type="ECO:0000256" key="3">
    <source>
        <dbReference type="ARBA" id="ARBA00022475"/>
    </source>
</evidence>
<keyword evidence="3" id="KW-1003">Cell membrane</keyword>
<evidence type="ECO:0000259" key="8">
    <source>
        <dbReference type="Pfam" id="PF04290"/>
    </source>
</evidence>
<feature type="transmembrane region" description="Helical" evidence="7">
    <location>
        <begin position="180"/>
        <end position="201"/>
    </location>
</feature>
<gene>
    <name evidence="9" type="ORF">SAMN05660686_02960</name>
</gene>
<organism evidence="9 10">
    <name type="scientific">Thalassobaculum litoreum DSM 18839</name>
    <dbReference type="NCBI Taxonomy" id="1123362"/>
    <lineage>
        <taxon>Bacteria</taxon>
        <taxon>Pseudomonadati</taxon>
        <taxon>Pseudomonadota</taxon>
        <taxon>Alphaproteobacteria</taxon>
        <taxon>Rhodospirillales</taxon>
        <taxon>Thalassobaculaceae</taxon>
        <taxon>Thalassobaculum</taxon>
    </lineage>
</organism>
<feature type="transmembrane region" description="Helical" evidence="7">
    <location>
        <begin position="250"/>
        <end position="273"/>
    </location>
</feature>
<proteinExistence type="inferred from homology"/>
<evidence type="ECO:0000313" key="9">
    <source>
        <dbReference type="EMBL" id="SDF97491.1"/>
    </source>
</evidence>
<sequence>MSTATDGAYADAMGADAYRPGTAVIRTFGWISVTMAFAYVINNFLCFWLEWPGVFALIAEPRPTGTGLVLALLQTALFVLSIVLAIVFVTRSPSRNLRADAMAMAAIANFVVRFAFWSVLLIGLVDAVISFLRVEALADQLLGAELGTELGRSRFRGPFVHAPMLIVALVIAARSRSLGFHWLALLVVLAELGIVLSRFVFSYEQAFQGDLVRFWYGALFLFASAYTLFEDGHVRVDVLYAGFSDKTKGLINAIGAIFLGLLLCWTIMILGMWNQSSIINSPLLAYEVSQSGFGMYVKYWMAGFLAIFAVTMCVQFTSCVLESIANYRQEPGAREIAPSAAA</sequence>
<evidence type="ECO:0000313" key="10">
    <source>
        <dbReference type="Proteomes" id="UP000198615"/>
    </source>
</evidence>
<keyword evidence="5 7" id="KW-1133">Transmembrane helix</keyword>
<keyword evidence="6 7" id="KW-0472">Membrane</keyword>
<feature type="transmembrane region" description="Helical" evidence="7">
    <location>
        <begin position="71"/>
        <end position="89"/>
    </location>
</feature>
<evidence type="ECO:0000256" key="6">
    <source>
        <dbReference type="ARBA" id="ARBA00023136"/>
    </source>
</evidence>
<feature type="transmembrane region" description="Helical" evidence="7">
    <location>
        <begin position="299"/>
        <end position="321"/>
    </location>
</feature>
<comment type="similarity">
    <text evidence="7">Belongs to the TRAP transporter small permease family.</text>
</comment>
<evidence type="ECO:0000256" key="4">
    <source>
        <dbReference type="ARBA" id="ARBA00022692"/>
    </source>
</evidence>
<keyword evidence="7" id="KW-0997">Cell inner membrane</keyword>
<accession>A0A8G2BKE4</accession>
<name>A0A8G2BKE4_9PROT</name>
<dbReference type="EMBL" id="FNBW01000008">
    <property type="protein sequence ID" value="SDF97491.1"/>
    <property type="molecule type" value="Genomic_DNA"/>
</dbReference>
<feature type="domain" description="Tripartite ATP-independent periplasmic transporters DctQ component" evidence="8">
    <location>
        <begin position="195"/>
        <end position="322"/>
    </location>
</feature>
<dbReference type="RefSeq" id="WP_215906118.1">
    <property type="nucleotide sequence ID" value="NZ_FNBW01000008.1"/>
</dbReference>
<comment type="subunit">
    <text evidence="7">The complex comprises the extracytoplasmic solute receptor protein and the two transmembrane proteins.</text>
</comment>
<dbReference type="InterPro" id="IPR055348">
    <property type="entry name" value="DctQ"/>
</dbReference>
<comment type="caution">
    <text evidence="9">The sequence shown here is derived from an EMBL/GenBank/DDBJ whole genome shotgun (WGS) entry which is preliminary data.</text>
</comment>